<sequence>MICVRLAMNVPDGAQQRALHLAAHKSFLRDGRLQVLLSGPVRDANGQQVGALLVAEAPDLGAMETLCAADPFTTNGVYYEVRFFEWTLTMGQAGPAL</sequence>
<keyword evidence="4" id="KW-1185">Reference proteome</keyword>
<dbReference type="InterPro" id="IPR011008">
    <property type="entry name" value="Dimeric_a/b-barrel"/>
</dbReference>
<protein>
    <submittedName>
        <fullName evidence="3">YciI family protein</fullName>
    </submittedName>
</protein>
<evidence type="ECO:0000259" key="2">
    <source>
        <dbReference type="Pfam" id="PF03795"/>
    </source>
</evidence>
<dbReference type="RefSeq" id="WP_422920973.1">
    <property type="nucleotide sequence ID" value="NZ_JAMZEJ010000010.1"/>
</dbReference>
<feature type="domain" description="YCII-related" evidence="2">
    <location>
        <begin position="1"/>
        <end position="87"/>
    </location>
</feature>
<dbReference type="Gene3D" id="3.30.70.1060">
    <property type="entry name" value="Dimeric alpha+beta barrel"/>
    <property type="match status" value="1"/>
</dbReference>
<dbReference type="Proteomes" id="UP001524547">
    <property type="component" value="Unassembled WGS sequence"/>
</dbReference>
<evidence type="ECO:0000313" key="3">
    <source>
        <dbReference type="EMBL" id="MCQ8242215.1"/>
    </source>
</evidence>
<gene>
    <name evidence="3" type="ORF">NFI88_15375</name>
</gene>
<dbReference type="Pfam" id="PF03795">
    <property type="entry name" value="YCII"/>
    <property type="match status" value="1"/>
</dbReference>
<evidence type="ECO:0000313" key="4">
    <source>
        <dbReference type="Proteomes" id="UP001524547"/>
    </source>
</evidence>
<dbReference type="EMBL" id="JAMZEJ010000010">
    <property type="protein sequence ID" value="MCQ8242215.1"/>
    <property type="molecule type" value="Genomic_DNA"/>
</dbReference>
<organism evidence="3 4">
    <name type="scientific">Rhizosaccharibacter radicis</name>
    <dbReference type="NCBI Taxonomy" id="2782605"/>
    <lineage>
        <taxon>Bacteria</taxon>
        <taxon>Pseudomonadati</taxon>
        <taxon>Pseudomonadota</taxon>
        <taxon>Alphaproteobacteria</taxon>
        <taxon>Acetobacterales</taxon>
        <taxon>Acetobacteraceae</taxon>
        <taxon>Rhizosaccharibacter</taxon>
    </lineage>
</organism>
<evidence type="ECO:0000256" key="1">
    <source>
        <dbReference type="ARBA" id="ARBA00007689"/>
    </source>
</evidence>
<name>A0ABT1W0V3_9PROT</name>
<dbReference type="SUPFAM" id="SSF54909">
    <property type="entry name" value="Dimeric alpha+beta barrel"/>
    <property type="match status" value="1"/>
</dbReference>
<dbReference type="InterPro" id="IPR005545">
    <property type="entry name" value="YCII"/>
</dbReference>
<comment type="caution">
    <text evidence="3">The sequence shown here is derived from an EMBL/GenBank/DDBJ whole genome shotgun (WGS) entry which is preliminary data.</text>
</comment>
<accession>A0ABT1W0V3</accession>
<proteinExistence type="inferred from homology"/>
<comment type="similarity">
    <text evidence="1">Belongs to the YciI family.</text>
</comment>
<reference evidence="3 4" key="1">
    <citation type="submission" date="2022-06" db="EMBL/GenBank/DDBJ databases">
        <title>Rhizosaccharibacter gen. nov. sp. nov. KSS12, endophytic bacteria isolated from sugarcane.</title>
        <authorList>
            <person name="Pitiwittayakul N."/>
        </authorList>
    </citation>
    <scope>NUCLEOTIDE SEQUENCE [LARGE SCALE GENOMIC DNA]</scope>
    <source>
        <strain evidence="3 4">KSS12</strain>
    </source>
</reference>